<evidence type="ECO:0000259" key="5">
    <source>
        <dbReference type="SMART" id="SM00382"/>
    </source>
</evidence>
<keyword evidence="7" id="KW-1185">Reference proteome</keyword>
<comment type="caution">
    <text evidence="6">The sequence shown here is derived from an EMBL/GenBank/DDBJ whole genome shotgun (WGS) entry which is preliminary data.</text>
</comment>
<keyword evidence="2" id="KW-0611">Plant defense</keyword>
<evidence type="ECO:0000256" key="3">
    <source>
        <dbReference type="ARBA" id="ARBA00022840"/>
    </source>
</evidence>
<dbReference type="Proteomes" id="UP001163823">
    <property type="component" value="Chromosome 11"/>
</dbReference>
<dbReference type="SUPFAM" id="SSF52540">
    <property type="entry name" value="P-loop containing nucleoside triphosphate hydrolases"/>
    <property type="match status" value="1"/>
</dbReference>
<feature type="domain" description="AAA+ ATPase" evidence="5">
    <location>
        <begin position="166"/>
        <end position="346"/>
    </location>
</feature>
<dbReference type="PRINTS" id="PR00364">
    <property type="entry name" value="DISEASERSIST"/>
</dbReference>
<name>A0AAD7L4B0_QUISA</name>
<evidence type="ECO:0000256" key="4">
    <source>
        <dbReference type="SAM" id="Coils"/>
    </source>
</evidence>
<sequence length="541" mass="60869">MEFVVLLREKAWNPIQRQVGYLIFYERNIKKLKEEVEKLKGKKQSVEKSVETAKSNDEQIYDNVNEWMKNTNELIKATEEFPEHKGRLRTGCSSGFIPFLWHRHQLSRKAKVMAAEVVKIQTEELGNVAHKKPLAENAKFRNTSYEEFASRNKTMEDIMKALEDPNVKMIGVYGPGGVGKTTLMREVAKKAKEGNLFDTVALANVTQNPNIKGMQEQLADMLGLKFQEESVTGRAARLFQRLNGNKDKKKNVLVILDDLWAGLDLRDLGTPSGNEPMEIPSGIDPMETPSVNEPMEIPSGNKPKEIHSGIEWMRCKILLSSRNKDVLSKMDVKDDSNFGLVVLNEEEAEELFKKVAGLDNDPSDQVAKDDKTYGELAVDAAKKCAGLPVAIVAVACALKNKSLSQWKAALEQLERNNYSRDLIDAADRSIKIGYDNLESEELKSIFLLCARMGHDPLIKDLVDYSLGLSLFQGVYSIKEAEHKVDESITKLKALGLLEDSYSSDRFTMHDIVRHVAMLIASKDHQVFALRNGKLSGWPDKE</sequence>
<dbReference type="Gene3D" id="3.40.50.300">
    <property type="entry name" value="P-loop containing nucleotide triphosphate hydrolases"/>
    <property type="match status" value="1"/>
</dbReference>
<dbReference type="InterPro" id="IPR002182">
    <property type="entry name" value="NB-ARC"/>
</dbReference>
<keyword evidence="1" id="KW-0547">Nucleotide-binding</keyword>
<organism evidence="6 7">
    <name type="scientific">Quillaja saponaria</name>
    <name type="common">Soap bark tree</name>
    <dbReference type="NCBI Taxonomy" id="32244"/>
    <lineage>
        <taxon>Eukaryota</taxon>
        <taxon>Viridiplantae</taxon>
        <taxon>Streptophyta</taxon>
        <taxon>Embryophyta</taxon>
        <taxon>Tracheophyta</taxon>
        <taxon>Spermatophyta</taxon>
        <taxon>Magnoliopsida</taxon>
        <taxon>eudicotyledons</taxon>
        <taxon>Gunneridae</taxon>
        <taxon>Pentapetalae</taxon>
        <taxon>rosids</taxon>
        <taxon>fabids</taxon>
        <taxon>Fabales</taxon>
        <taxon>Quillajaceae</taxon>
        <taxon>Quillaja</taxon>
    </lineage>
</organism>
<dbReference type="EMBL" id="JARAOO010000011">
    <property type="protein sequence ID" value="KAJ7951077.1"/>
    <property type="molecule type" value="Genomic_DNA"/>
</dbReference>
<accession>A0AAD7L4B0</accession>
<dbReference type="InterPro" id="IPR027417">
    <property type="entry name" value="P-loop_NTPase"/>
</dbReference>
<dbReference type="SMART" id="SM00382">
    <property type="entry name" value="AAA"/>
    <property type="match status" value="1"/>
</dbReference>
<evidence type="ECO:0000256" key="1">
    <source>
        <dbReference type="ARBA" id="ARBA00022741"/>
    </source>
</evidence>
<dbReference type="Pfam" id="PF00931">
    <property type="entry name" value="NB-ARC"/>
    <property type="match status" value="1"/>
</dbReference>
<keyword evidence="4" id="KW-0175">Coiled coil</keyword>
<dbReference type="AlphaFoldDB" id="A0AAD7L4B0"/>
<evidence type="ECO:0000256" key="2">
    <source>
        <dbReference type="ARBA" id="ARBA00022821"/>
    </source>
</evidence>
<dbReference type="Gene3D" id="1.10.8.430">
    <property type="entry name" value="Helical domain of apoptotic protease-activating factors"/>
    <property type="match status" value="1"/>
</dbReference>
<dbReference type="InterPro" id="IPR042197">
    <property type="entry name" value="Apaf_helical"/>
</dbReference>
<proteinExistence type="predicted"/>
<dbReference type="GO" id="GO:0006952">
    <property type="term" value="P:defense response"/>
    <property type="evidence" value="ECO:0007669"/>
    <property type="project" value="UniProtKB-KW"/>
</dbReference>
<dbReference type="InterPro" id="IPR050905">
    <property type="entry name" value="Plant_NBS-LRR"/>
</dbReference>
<dbReference type="GO" id="GO:0043531">
    <property type="term" value="F:ADP binding"/>
    <property type="evidence" value="ECO:0007669"/>
    <property type="project" value="InterPro"/>
</dbReference>
<keyword evidence="3" id="KW-0067">ATP-binding</keyword>
<reference evidence="6" key="1">
    <citation type="journal article" date="2023" name="Science">
        <title>Elucidation of the pathway for biosynthesis of saponin adjuvants from the soapbark tree.</title>
        <authorList>
            <person name="Reed J."/>
            <person name="Orme A."/>
            <person name="El-Demerdash A."/>
            <person name="Owen C."/>
            <person name="Martin L.B.B."/>
            <person name="Misra R.C."/>
            <person name="Kikuchi S."/>
            <person name="Rejzek M."/>
            <person name="Martin A.C."/>
            <person name="Harkess A."/>
            <person name="Leebens-Mack J."/>
            <person name="Louveau T."/>
            <person name="Stephenson M.J."/>
            <person name="Osbourn A."/>
        </authorList>
    </citation>
    <scope>NUCLEOTIDE SEQUENCE</scope>
    <source>
        <strain evidence="6">S10</strain>
    </source>
</reference>
<dbReference type="GO" id="GO:0005524">
    <property type="term" value="F:ATP binding"/>
    <property type="evidence" value="ECO:0007669"/>
    <property type="project" value="UniProtKB-KW"/>
</dbReference>
<gene>
    <name evidence="6" type="ORF">O6P43_027174</name>
</gene>
<dbReference type="PANTHER" id="PTHR33463:SF198">
    <property type="entry name" value="RPP4C3"/>
    <property type="match status" value="1"/>
</dbReference>
<feature type="coiled-coil region" evidence="4">
    <location>
        <begin position="22"/>
        <end position="56"/>
    </location>
</feature>
<evidence type="ECO:0000313" key="6">
    <source>
        <dbReference type="EMBL" id="KAJ7951077.1"/>
    </source>
</evidence>
<dbReference type="InterPro" id="IPR003593">
    <property type="entry name" value="AAA+_ATPase"/>
</dbReference>
<dbReference type="KEGG" id="qsa:O6P43_027174"/>
<evidence type="ECO:0000313" key="7">
    <source>
        <dbReference type="Proteomes" id="UP001163823"/>
    </source>
</evidence>
<dbReference type="PANTHER" id="PTHR33463">
    <property type="entry name" value="NB-ARC DOMAIN-CONTAINING PROTEIN-RELATED"/>
    <property type="match status" value="1"/>
</dbReference>
<protein>
    <submittedName>
        <fullName evidence="6">Disease resistance protein</fullName>
    </submittedName>
</protein>